<keyword evidence="9" id="KW-1185">Reference proteome</keyword>
<dbReference type="EC" id="2.7.11.25" evidence="8"/>
<feature type="binding site" evidence="5">
    <location>
        <position position="69"/>
    </location>
    <ligand>
        <name>ATP</name>
        <dbReference type="ChEBI" id="CHEBI:30616"/>
    </ligand>
</feature>
<evidence type="ECO:0000256" key="3">
    <source>
        <dbReference type="ARBA" id="ARBA00022777"/>
    </source>
</evidence>
<dbReference type="Pfam" id="PF00069">
    <property type="entry name" value="Pkinase"/>
    <property type="match status" value="1"/>
</dbReference>
<evidence type="ECO:0000313" key="9">
    <source>
        <dbReference type="Proteomes" id="UP000238479"/>
    </source>
</evidence>
<dbReference type="PANTHER" id="PTHR48011">
    <property type="entry name" value="CCR4-NOT TRANSCRIPTIONAL COMPLEX SUBUNIT CAF120-RELATED"/>
    <property type="match status" value="1"/>
</dbReference>
<evidence type="ECO:0000256" key="5">
    <source>
        <dbReference type="PROSITE-ProRule" id="PRU10141"/>
    </source>
</evidence>
<dbReference type="InterPro" id="IPR017441">
    <property type="entry name" value="Protein_kinase_ATP_BS"/>
</dbReference>
<evidence type="ECO:0000256" key="4">
    <source>
        <dbReference type="ARBA" id="ARBA00022840"/>
    </source>
</evidence>
<dbReference type="Gramene" id="PRQ51873">
    <property type="protein sequence ID" value="PRQ51873"/>
    <property type="gene ID" value="RchiOBHm_Chr2g0149321"/>
</dbReference>
<dbReference type="InterPro" id="IPR008271">
    <property type="entry name" value="Ser/Thr_kinase_AS"/>
</dbReference>
<dbReference type="PANTHER" id="PTHR48011:SF56">
    <property type="entry name" value="PROTEIN KINASE DOMAIN-CONTAINING PROTEIN"/>
    <property type="match status" value="1"/>
</dbReference>
<keyword evidence="3 8" id="KW-0418">Kinase</keyword>
<evidence type="ECO:0000256" key="2">
    <source>
        <dbReference type="ARBA" id="ARBA00022741"/>
    </source>
</evidence>
<dbReference type="GO" id="GO:0004709">
    <property type="term" value="F:MAP kinase kinase kinase activity"/>
    <property type="evidence" value="ECO:0007669"/>
    <property type="project" value="UniProtKB-EC"/>
</dbReference>
<proteinExistence type="inferred from homology"/>
<keyword evidence="6" id="KW-0723">Serine/threonine-protein kinase</keyword>
<dbReference type="Gene3D" id="3.30.200.20">
    <property type="entry name" value="Phosphorylase Kinase, domain 1"/>
    <property type="match status" value="1"/>
</dbReference>
<dbReference type="SMART" id="SM00220">
    <property type="entry name" value="S_TKc"/>
    <property type="match status" value="1"/>
</dbReference>
<keyword evidence="4 5" id="KW-0067">ATP-binding</keyword>
<dbReference type="PROSITE" id="PS00108">
    <property type="entry name" value="PROTEIN_KINASE_ST"/>
    <property type="match status" value="1"/>
</dbReference>
<dbReference type="OrthoDB" id="8693905at2759"/>
<dbReference type="AlphaFoldDB" id="A0A2P6RZN3"/>
<dbReference type="OMA" id="LYIFRRC"/>
<dbReference type="InterPro" id="IPR011009">
    <property type="entry name" value="Kinase-like_dom_sf"/>
</dbReference>
<dbReference type="EMBL" id="PDCK01000040">
    <property type="protein sequence ID" value="PRQ51873.1"/>
    <property type="molecule type" value="Genomic_DNA"/>
</dbReference>
<dbReference type="PROSITE" id="PS00107">
    <property type="entry name" value="PROTEIN_KINASE_ATP"/>
    <property type="match status" value="1"/>
</dbReference>
<dbReference type="Proteomes" id="UP000238479">
    <property type="component" value="Chromosome 2"/>
</dbReference>
<evidence type="ECO:0000313" key="8">
    <source>
        <dbReference type="EMBL" id="PRQ51873.1"/>
    </source>
</evidence>
<evidence type="ECO:0000256" key="1">
    <source>
        <dbReference type="ARBA" id="ARBA00022679"/>
    </source>
</evidence>
<name>A0A2P6RZN3_ROSCH</name>
<dbReference type="GO" id="GO:0005524">
    <property type="term" value="F:ATP binding"/>
    <property type="evidence" value="ECO:0007669"/>
    <property type="project" value="UniProtKB-UniRule"/>
</dbReference>
<comment type="similarity">
    <text evidence="6">Belongs to the protein kinase superfamily.</text>
</comment>
<dbReference type="PROSITE" id="PS50011">
    <property type="entry name" value="PROTEIN_KINASE_DOM"/>
    <property type="match status" value="1"/>
</dbReference>
<keyword evidence="2 5" id="KW-0547">Nucleotide-binding</keyword>
<dbReference type="InterPro" id="IPR000719">
    <property type="entry name" value="Prot_kinase_dom"/>
</dbReference>
<gene>
    <name evidence="8" type="ORF">RchiOBHm_Chr2g0149321</name>
</gene>
<comment type="caution">
    <text evidence="8">The sequence shown here is derived from an EMBL/GenBank/DDBJ whole genome shotgun (WGS) entry which is preliminary data.</text>
</comment>
<keyword evidence="1 8" id="KW-0808">Transferase</keyword>
<protein>
    <submittedName>
        <fullName evidence="8">Putative mitogen-activated protein kinase kinase kinase STE-STE11 family</fullName>
        <ecNumber evidence="8">2.7.11.25</ecNumber>
    </submittedName>
</protein>
<dbReference type="STRING" id="74649.A0A2P6RZN3"/>
<evidence type="ECO:0000256" key="6">
    <source>
        <dbReference type="RuleBase" id="RU000304"/>
    </source>
</evidence>
<feature type="domain" description="Protein kinase" evidence="7">
    <location>
        <begin position="36"/>
        <end position="304"/>
    </location>
</feature>
<dbReference type="InterPro" id="IPR052751">
    <property type="entry name" value="Plant_MAPKKK"/>
</dbReference>
<organism evidence="8 9">
    <name type="scientific">Rosa chinensis</name>
    <name type="common">China rose</name>
    <dbReference type="NCBI Taxonomy" id="74649"/>
    <lineage>
        <taxon>Eukaryota</taxon>
        <taxon>Viridiplantae</taxon>
        <taxon>Streptophyta</taxon>
        <taxon>Embryophyta</taxon>
        <taxon>Tracheophyta</taxon>
        <taxon>Spermatophyta</taxon>
        <taxon>Magnoliopsida</taxon>
        <taxon>eudicotyledons</taxon>
        <taxon>Gunneridae</taxon>
        <taxon>Pentapetalae</taxon>
        <taxon>rosids</taxon>
        <taxon>fabids</taxon>
        <taxon>Rosales</taxon>
        <taxon>Rosaceae</taxon>
        <taxon>Rosoideae</taxon>
        <taxon>Rosoideae incertae sedis</taxon>
        <taxon>Rosa</taxon>
    </lineage>
</organism>
<dbReference type="Gene3D" id="1.10.510.10">
    <property type="entry name" value="Transferase(Phosphotransferase) domain 1"/>
    <property type="match status" value="1"/>
</dbReference>
<dbReference type="SUPFAM" id="SSF56112">
    <property type="entry name" value="Protein kinase-like (PK-like)"/>
    <property type="match status" value="1"/>
</dbReference>
<accession>A0A2P6RZN3</accession>
<evidence type="ECO:0000259" key="7">
    <source>
        <dbReference type="PROSITE" id="PS50011"/>
    </source>
</evidence>
<reference evidence="8 9" key="1">
    <citation type="journal article" date="2018" name="Nat. Genet.">
        <title>The Rosa genome provides new insights in the design of modern roses.</title>
        <authorList>
            <person name="Bendahmane M."/>
        </authorList>
    </citation>
    <scope>NUCLEOTIDE SEQUENCE [LARGE SCALE GENOMIC DNA]</scope>
    <source>
        <strain evidence="9">cv. Old Blush</strain>
    </source>
</reference>
<sequence>MTASDYFKAMEKLEKKRKRIQEEEPDSGNVGRTKRWVRQRFLGAGQFGTVFLASPAKPGSKLPPVMAVKSAMLSESADLVKESRLLKKFKNCPFILDTYGSDVTKDVEGEELFNVFLEYAQRGTVEDWIQKLKNFGLHELHVRRYTQSLLKGLNYIHGKGFVHCDIKPANVLLVRDGPDDTGFGSYVAKIGDLGLAKRADKYNVMKRSDYINGTELYMSPEVSLHNIQEPPADIWALGCTVLQMLTGMEFWDVNTDLRDDWGLLIEIPVIPERLSNEAKDFLGKCFILDPLERYTAEMLLKPFVCNSLRIWTVSSGELVPRSRVCQGPAAIPLLGAA</sequence>